<dbReference type="EMBL" id="JADEWL010000087">
    <property type="protein sequence ID" value="MBE9215128.1"/>
    <property type="molecule type" value="Genomic_DNA"/>
</dbReference>
<feature type="transmembrane region" description="Helical" evidence="1">
    <location>
        <begin position="283"/>
        <end position="301"/>
    </location>
</feature>
<keyword evidence="1" id="KW-0812">Transmembrane</keyword>
<feature type="transmembrane region" description="Helical" evidence="1">
    <location>
        <begin position="78"/>
        <end position="99"/>
    </location>
</feature>
<organism evidence="2 3">
    <name type="scientific">Plectonema cf. radiosum LEGE 06105</name>
    <dbReference type="NCBI Taxonomy" id="945769"/>
    <lineage>
        <taxon>Bacteria</taxon>
        <taxon>Bacillati</taxon>
        <taxon>Cyanobacteriota</taxon>
        <taxon>Cyanophyceae</taxon>
        <taxon>Oscillatoriophycideae</taxon>
        <taxon>Oscillatoriales</taxon>
        <taxon>Microcoleaceae</taxon>
        <taxon>Plectonema</taxon>
    </lineage>
</organism>
<keyword evidence="1" id="KW-0472">Membrane</keyword>
<name>A0A8J7F2U3_9CYAN</name>
<feature type="transmembrane region" description="Helical" evidence="1">
    <location>
        <begin position="407"/>
        <end position="437"/>
    </location>
</feature>
<feature type="transmembrane region" description="Helical" evidence="1">
    <location>
        <begin position="210"/>
        <end position="229"/>
    </location>
</feature>
<comment type="caution">
    <text evidence="2">The sequence shown here is derived from an EMBL/GenBank/DDBJ whole genome shotgun (WGS) entry which is preliminary data.</text>
</comment>
<keyword evidence="2" id="KW-0436">Ligase</keyword>
<evidence type="ECO:0000313" key="2">
    <source>
        <dbReference type="EMBL" id="MBE9215128.1"/>
    </source>
</evidence>
<feature type="transmembrane region" description="Helical" evidence="1">
    <location>
        <begin position="37"/>
        <end position="58"/>
    </location>
</feature>
<evidence type="ECO:0000313" key="3">
    <source>
        <dbReference type="Proteomes" id="UP000620559"/>
    </source>
</evidence>
<dbReference type="RefSeq" id="WP_193923124.1">
    <property type="nucleotide sequence ID" value="NZ_JADEWL010000087.1"/>
</dbReference>
<dbReference type="GO" id="GO:0016874">
    <property type="term" value="F:ligase activity"/>
    <property type="evidence" value="ECO:0007669"/>
    <property type="project" value="UniProtKB-KW"/>
</dbReference>
<reference evidence="2" key="1">
    <citation type="submission" date="2020-10" db="EMBL/GenBank/DDBJ databases">
        <authorList>
            <person name="Castelo-Branco R."/>
            <person name="Eusebio N."/>
            <person name="Adriana R."/>
            <person name="Vieira A."/>
            <person name="Brugerolle De Fraissinette N."/>
            <person name="Rezende De Castro R."/>
            <person name="Schneider M.P."/>
            <person name="Vasconcelos V."/>
            <person name="Leao P.N."/>
        </authorList>
    </citation>
    <scope>NUCLEOTIDE SEQUENCE</scope>
    <source>
        <strain evidence="2">LEGE 06105</strain>
    </source>
</reference>
<feature type="transmembrane region" description="Helical" evidence="1">
    <location>
        <begin position="372"/>
        <end position="395"/>
    </location>
</feature>
<accession>A0A8J7F2U3</accession>
<dbReference type="Proteomes" id="UP000620559">
    <property type="component" value="Unassembled WGS sequence"/>
</dbReference>
<protein>
    <submittedName>
        <fullName evidence="2">O-antigen ligase family protein</fullName>
    </submittedName>
</protein>
<dbReference type="AlphaFoldDB" id="A0A8J7F2U3"/>
<feature type="transmembrane region" description="Helical" evidence="1">
    <location>
        <begin position="111"/>
        <end position="127"/>
    </location>
</feature>
<sequence>MALIKTLNKVENKNLFSGIWIRWNNLTVPEKVVCANISLIAVWWIIGIYRFMAAFMFFGIGWYEQRHYGRIRLKKPSLSVLSLFIFVSYRLIGSIFYKLATDRPLNIAADVRYILFWYGLILLLWYIQSNNIRVRLEVVAWAFSLLVIQMLLLWVIGQLILGGRDYTYPRTIFSLAAGNAEGNYEHGAGLSNYLIPYLPYHTSIAGLKRWSFFFIIPEILALIVAYINLVSLDIKNRLWSICLLIGSFFLVLVSGTRSVWLLLPIIVILRYTFIYGKIHGYAIPLALLAIISFTTLSFPSVTDSLLQVYSSQAETVGEVRADSTEVRSQIYQKTLEAIPDKLIFGHWVVGETVLPGFELGRVGTHSFILGTLLYHLGIVGTSMFLTFWISFAVWLYQTRQGRPLSTFLLIILYTLLSTVMEFGELIACMLVLLAAIVGSPVIKNNPKYFLKWNYEKAEKMI</sequence>
<gene>
    <name evidence="2" type="ORF">IQ247_21095</name>
</gene>
<keyword evidence="3" id="KW-1185">Reference proteome</keyword>
<proteinExistence type="predicted"/>
<feature type="transmembrane region" description="Helical" evidence="1">
    <location>
        <begin position="139"/>
        <end position="161"/>
    </location>
</feature>
<evidence type="ECO:0000256" key="1">
    <source>
        <dbReference type="SAM" id="Phobius"/>
    </source>
</evidence>
<keyword evidence="1" id="KW-1133">Transmembrane helix</keyword>